<dbReference type="PROSITE" id="PS50885">
    <property type="entry name" value="HAMP"/>
    <property type="match status" value="2"/>
</dbReference>
<dbReference type="Proteomes" id="UP000252355">
    <property type="component" value="Unassembled WGS sequence"/>
</dbReference>
<feature type="domain" description="HAMP" evidence="4">
    <location>
        <begin position="2021"/>
        <end position="2073"/>
    </location>
</feature>
<dbReference type="SUPFAM" id="SSF55073">
    <property type="entry name" value="Nucleotide cyclase"/>
    <property type="match status" value="2"/>
</dbReference>
<feature type="transmembrane region" description="Helical" evidence="2">
    <location>
        <begin position="699"/>
        <end position="718"/>
    </location>
</feature>
<dbReference type="InterPro" id="IPR029787">
    <property type="entry name" value="Nucleotide_cyclase"/>
</dbReference>
<evidence type="ECO:0000313" key="5">
    <source>
        <dbReference type="EMBL" id="RCK79026.1"/>
    </source>
</evidence>
<dbReference type="SUPFAM" id="SSF158472">
    <property type="entry name" value="HAMP domain-like"/>
    <property type="match status" value="2"/>
</dbReference>
<dbReference type="PROSITE" id="PS50125">
    <property type="entry name" value="GUANYLATE_CYCLASE_2"/>
    <property type="match status" value="2"/>
</dbReference>
<keyword evidence="2" id="KW-0472">Membrane</keyword>
<dbReference type="InterPro" id="IPR003660">
    <property type="entry name" value="HAMP_dom"/>
</dbReference>
<feature type="transmembrane region" description="Helical" evidence="2">
    <location>
        <begin position="343"/>
        <end position="362"/>
    </location>
</feature>
<dbReference type="GO" id="GO:0004016">
    <property type="term" value="F:adenylate cyclase activity"/>
    <property type="evidence" value="ECO:0007669"/>
    <property type="project" value="UniProtKB-ARBA"/>
</dbReference>
<evidence type="ECO:0000256" key="2">
    <source>
        <dbReference type="SAM" id="Phobius"/>
    </source>
</evidence>
<dbReference type="Gene3D" id="3.30.70.1230">
    <property type="entry name" value="Nucleotide cyclase"/>
    <property type="match status" value="2"/>
</dbReference>
<feature type="transmembrane region" description="Helical" evidence="2">
    <location>
        <begin position="1649"/>
        <end position="1668"/>
    </location>
</feature>
<keyword evidence="2" id="KW-0812">Transmembrane</keyword>
<feature type="domain" description="Guanylate cyclase" evidence="3">
    <location>
        <begin position="2103"/>
        <end position="2232"/>
    </location>
</feature>
<dbReference type="GO" id="GO:0009190">
    <property type="term" value="P:cyclic nucleotide biosynthetic process"/>
    <property type="evidence" value="ECO:0007669"/>
    <property type="project" value="InterPro"/>
</dbReference>
<protein>
    <submittedName>
        <fullName evidence="5">Adenylate cyclase</fullName>
    </submittedName>
</protein>
<feature type="transmembrane region" description="Helical" evidence="2">
    <location>
        <begin position="12"/>
        <end position="29"/>
    </location>
</feature>
<name>A0A367ZLX4_9BACT</name>
<evidence type="ECO:0000313" key="6">
    <source>
        <dbReference type="Proteomes" id="UP000252355"/>
    </source>
</evidence>
<dbReference type="GO" id="GO:0016020">
    <property type="term" value="C:membrane"/>
    <property type="evidence" value="ECO:0007669"/>
    <property type="project" value="InterPro"/>
</dbReference>
<dbReference type="GO" id="GO:0035556">
    <property type="term" value="P:intracellular signal transduction"/>
    <property type="evidence" value="ECO:0007669"/>
    <property type="project" value="InterPro"/>
</dbReference>
<dbReference type="CDD" id="cd06225">
    <property type="entry name" value="HAMP"/>
    <property type="match status" value="2"/>
</dbReference>
<feature type="transmembrane region" description="Helical" evidence="2">
    <location>
        <begin position="1614"/>
        <end position="1634"/>
    </location>
</feature>
<dbReference type="InterPro" id="IPR001054">
    <property type="entry name" value="A/G_cyclase"/>
</dbReference>
<reference evidence="5 6" key="1">
    <citation type="submission" date="2018-05" db="EMBL/GenBank/DDBJ databases">
        <title>A metagenomic window into the 2 km-deep terrestrial subsurface aquifer revealed taxonomically and functionally diverse microbial community comprising novel uncultured bacterial lineages.</title>
        <authorList>
            <person name="Kadnikov V.V."/>
            <person name="Mardanov A.V."/>
            <person name="Beletsky A.V."/>
            <person name="Banks D."/>
            <person name="Pimenov N.V."/>
            <person name="Frank Y.A."/>
            <person name="Karnachuk O.V."/>
            <person name="Ravin N.V."/>
        </authorList>
    </citation>
    <scope>NUCLEOTIDE SEQUENCE [LARGE SCALE GENOMIC DNA]</scope>
    <source>
        <strain evidence="5">BY5</strain>
    </source>
</reference>
<evidence type="ECO:0000259" key="3">
    <source>
        <dbReference type="PROSITE" id="PS50125"/>
    </source>
</evidence>
<sequence length="2287" mass="247912">MTGSHVRRGGWWLPLILSFLPVAFLAYQADLQARLDREDTERRYLERTDPAARLLRAGSAPGFPALFLASRLKKTWEEIDQPDRPLAARVASLSKRLAAHLPPPSGAIQVWAVVAPDHGTDASPVPLAGPRWPTAQRTMMTRLLTDLLRQSESETGGPMMDKSWESRLRGLFGFGFLPAMLQAPYEGIPLPVIHKQKYGQVVWQICRCEGRPLGAFLVLLTPPAGEWHLAGLRFLADRWRPRHVLPAFLPAPIAHGPASGTPIGPPVVRSPRVAAVLQAWYRQYGIGPSPTPGDVRGLPRLPWNGVDRLAERGDWWVRVCPLDPATGHLGVLLIRRPATGPGLLGWTARLASWVWVIAWTWIGGFRLREGRWPQPGIRGALFLWFAGLAALPVMAAIIAGTRHAQAHERNLQDELARTLGLRLDAFEEEIDGLAARQAAICRPLLNQTDRQGRTLADRLAAAPWTTASSSPVLDTLLHQVRAAGLDALAVVAFGPQGTTLMAGHLRVPTNTVPTLLGLLGRYWANDLRPNASAVAPASVPQRLFSLGSMIGGYGKNAAGNLERFWLGRLRYMGVGQPFWEAGRLRMVIGIIWDIAPTLRAMLQTTFRSGTDRLSRPLTGLAVFEQRGLGLEYLAGAGDTTDLRALAAAVRPGRPPARVLSHGRSLGLARVLADHPSFILAAQAPLAEIQARLRQERRELAALVAGLLLLLGLVGHRLATWLARPMVRMGQGLGAIADGDLTVRLAEAREDELGRMTLILDQMTAELRTRRDLTRFVAPQVLDVVAGGSLTAAAAGRRQPVTVLASDLRDFTTISETHPPEAVFQMLNAHLAAMAEAIQSQGGVVDRFIGDAIVAVFYGPDATARERRALAAARAMRQAHLALQAGRARAGAFLYEIGIGLDSGEVVAGVLGDGEVRLDFTVLGEVVPLAAALESCSRQGTATRIVVSDAIRQRHPEEEFLPVADHAWELRHLTPPLPRPALAPSDSCPALHLAVPPRSIANADSPRPPARIPDPGGDPSLSAPSIPLVSPSPARSPTHAPSLASAHPADAPTARPSAAAAGVLVIWLLTGLCLGGGWLRWQKARQDRDRQVVESLLEADLEEVARLADPELAPTIRLQRAFPLLLPAVPPAPTSHDRGGIPPPLARRLTAAHRQIPGLSWAYASFHIAADPALATVSPVILGTDPTALASLPSSPSEACWEGLDIGGAHPPGQLITLPGGGWQVMGGGFDIDATWDDFFFAFRSDRFPGITARFTLPTDPTGAPRGQVGLMVRQGLTGDAACVALMARRGEILTARRAEEAAAMRPEGVPPPDRVRTASPEIWLRLLPGPDRLFGYGSVDGLEWHELGSWPFELSTDPAWGIALCANHAPFRGPLASWTTLVLGGAPLPAAARTDLRLFLPTLWVNLVTRLGFEIPIPSDLQRWVERRGGPFTGLYSQTIDHLRRRLMTAYDSPMNDVPRRWFITPILEEPDLLHPDDPIYRRASRSAGTLRYDPRREMAGRDIMRRLRGLLVLMVPPDQAPKALTMTQILRQWARRGALGVWSPTPPSPGQQVTNQFPRQAVTGGGPPRPWNTGLLAVATASELIFHRIPPGTLASESVWLARPKPPPTIPRVIGGLAALAWLAGGLWFLRYWRSGPERTFLPLSRQLLGGFLLAIFPTLVIAIAILDQSRAEHLTRQEGDSQETLFVRAAALEAATDLTRATTRALFRATFHPCVFASGVPQAGSEATNRLAETLPTLWRHLTLLGLPLLDLSVAPTQGQGAMFDPTRPVPATKDPRLLATRYLARTGARSLGWGEDQEPSSRPGAPDQEMLIGSELEKEYEDVGLTLGLDQVGRFFLAPDQLSTWSSSQGTNDHTYTTLIPGASRPPLGVMLTWRTMPEFHSFYYHLLQPRYDAPVRWSLIKSNAPAFRKARPVDSLRADPGQPFLTHEWLRLTPPADHRLALTAQRRRTAVLEERGHGSTRTLALAIPLRQLNDNIVIGTLRLGRILERVNREFLLQGALLVGILVLTIWLATLVTDRFLTPMHRLAAAAQRIAAGDYSPRLPLGDGGEFDALATAFNRMAEEAAQGRLLGRFVSEATLTTLREGRSAEARAGQSREAFVLFVTLTGFKDLLAERDPQSIVSLLNRALAAAGRHIRAAGGDIDKFIGDKLLAFFPITGTTPPAATLAQALHAAATLRQRLPVEIPDLPGPPALGLTRGPVLFGLLGTPSVRLEMTILGDTVNLASRLADLAARSGGGLVTDGAVADLVAATPDLAAAFPGRRLAETRVKGKRREVEIFRFDTA</sequence>
<dbReference type="PANTHER" id="PTHR43081:SF1">
    <property type="entry name" value="ADENYLATE CYCLASE, TERMINAL-DIFFERENTIATION SPECIFIC"/>
    <property type="match status" value="1"/>
</dbReference>
<feature type="domain" description="Guanylate cyclase" evidence="3">
    <location>
        <begin position="801"/>
        <end position="933"/>
    </location>
</feature>
<comment type="caution">
    <text evidence="5">The sequence shown here is derived from an EMBL/GenBank/DDBJ whole genome shotgun (WGS) entry which is preliminary data.</text>
</comment>
<feature type="domain" description="HAMP" evidence="4">
    <location>
        <begin position="719"/>
        <end position="771"/>
    </location>
</feature>
<accession>A0A367ZLX4</accession>
<dbReference type="EMBL" id="QOQW01000016">
    <property type="protein sequence ID" value="RCK79026.1"/>
    <property type="molecule type" value="Genomic_DNA"/>
</dbReference>
<feature type="region of interest" description="Disordered" evidence="1">
    <location>
        <begin position="998"/>
        <end position="1053"/>
    </location>
</feature>
<organism evidence="5 6">
    <name type="scientific">Candidatus Ozemobacter sibiricus</name>
    <dbReference type="NCBI Taxonomy" id="2268124"/>
    <lineage>
        <taxon>Bacteria</taxon>
        <taxon>Candidatus Ozemobacteria</taxon>
        <taxon>Candidatus Ozemobacterales</taxon>
        <taxon>Candidatus Ozemobacteraceae</taxon>
        <taxon>Candidatus Ozemobacter</taxon>
    </lineage>
</organism>
<feature type="transmembrane region" description="Helical" evidence="2">
    <location>
        <begin position="382"/>
        <end position="401"/>
    </location>
</feature>
<dbReference type="SMART" id="SM00044">
    <property type="entry name" value="CYCc"/>
    <property type="match status" value="1"/>
</dbReference>
<dbReference type="PANTHER" id="PTHR43081">
    <property type="entry name" value="ADENYLATE CYCLASE, TERMINAL-DIFFERENTIATION SPECIFIC-RELATED"/>
    <property type="match status" value="1"/>
</dbReference>
<evidence type="ECO:0000259" key="4">
    <source>
        <dbReference type="PROSITE" id="PS50885"/>
    </source>
</evidence>
<evidence type="ECO:0000256" key="1">
    <source>
        <dbReference type="SAM" id="MobiDB-lite"/>
    </source>
</evidence>
<dbReference type="Pfam" id="PF00672">
    <property type="entry name" value="HAMP"/>
    <property type="match status" value="2"/>
</dbReference>
<dbReference type="Gene3D" id="6.10.340.10">
    <property type="match status" value="2"/>
</dbReference>
<dbReference type="CDD" id="cd07302">
    <property type="entry name" value="CHD"/>
    <property type="match status" value="2"/>
</dbReference>
<feature type="transmembrane region" description="Helical" evidence="2">
    <location>
        <begin position="1998"/>
        <end position="2019"/>
    </location>
</feature>
<keyword evidence="2" id="KW-1133">Transmembrane helix</keyword>
<gene>
    <name evidence="5" type="ORF">OZSIB_0368</name>
</gene>
<dbReference type="InterPro" id="IPR050697">
    <property type="entry name" value="Adenylyl/Guanylyl_Cyclase_3/4"/>
</dbReference>
<dbReference type="Pfam" id="PF00211">
    <property type="entry name" value="Guanylate_cyc"/>
    <property type="match status" value="2"/>
</dbReference>
<dbReference type="SMART" id="SM00304">
    <property type="entry name" value="HAMP"/>
    <property type="match status" value="2"/>
</dbReference>
<feature type="transmembrane region" description="Helical" evidence="2">
    <location>
        <begin position="1057"/>
        <end position="1080"/>
    </location>
</feature>
<proteinExistence type="predicted"/>